<evidence type="ECO:0000256" key="2">
    <source>
        <dbReference type="SAM" id="Coils"/>
    </source>
</evidence>
<keyword evidence="4" id="KW-1185">Reference proteome</keyword>
<dbReference type="PANTHER" id="PTHR33215:SF12">
    <property type="entry name" value="TRANSPOSASE INSN FOR INSERTION SEQUENCE ELEMENT IS911A-RELATED"/>
    <property type="match status" value="1"/>
</dbReference>
<feature type="coiled-coil region" evidence="2">
    <location>
        <begin position="60"/>
        <end position="94"/>
    </location>
</feature>
<dbReference type="InterPro" id="IPR009057">
    <property type="entry name" value="Homeodomain-like_sf"/>
</dbReference>
<comment type="caution">
    <text evidence="3">The sequence shown here is derived from an EMBL/GenBank/DDBJ whole genome shotgun (WGS) entry which is preliminary data.</text>
</comment>
<dbReference type="InterPro" id="IPR051839">
    <property type="entry name" value="RD_transcriptional_regulator"/>
</dbReference>
<dbReference type="RefSeq" id="WP_180571726.1">
    <property type="nucleotide sequence ID" value="NZ_JACCKB010000136.1"/>
</dbReference>
<name>A0A853II60_9GAMM</name>
<keyword evidence="2" id="KW-0175">Coiled coil</keyword>
<dbReference type="Gene3D" id="1.10.10.60">
    <property type="entry name" value="Homeodomain-like"/>
    <property type="match status" value="1"/>
</dbReference>
<reference evidence="3 4" key="1">
    <citation type="submission" date="2020-07" db="EMBL/GenBank/DDBJ databases">
        <title>Endozoicomonas sp. nov., isolated from sediment.</title>
        <authorList>
            <person name="Gu T."/>
        </authorList>
    </citation>
    <scope>NUCLEOTIDE SEQUENCE [LARGE SCALE GENOMIC DNA]</scope>
    <source>
        <strain evidence="3 4">SM1973</strain>
    </source>
</reference>
<evidence type="ECO:0000313" key="4">
    <source>
        <dbReference type="Proteomes" id="UP000569732"/>
    </source>
</evidence>
<dbReference type="EMBL" id="JACCKB010000136">
    <property type="protein sequence ID" value="NYZ69751.1"/>
    <property type="molecule type" value="Genomic_DNA"/>
</dbReference>
<dbReference type="InterPro" id="IPR002514">
    <property type="entry name" value="Transposase_8"/>
</dbReference>
<dbReference type="SUPFAM" id="SSF46689">
    <property type="entry name" value="Homeodomain-like"/>
    <property type="match status" value="1"/>
</dbReference>
<evidence type="ECO:0000256" key="1">
    <source>
        <dbReference type="ARBA" id="ARBA00009964"/>
    </source>
</evidence>
<protein>
    <submittedName>
        <fullName evidence="3">Transposase</fullName>
    </submittedName>
</protein>
<organism evidence="3 4">
    <name type="scientific">Spartinivicinus marinus</name>
    <dbReference type="NCBI Taxonomy" id="2994442"/>
    <lineage>
        <taxon>Bacteria</taxon>
        <taxon>Pseudomonadati</taxon>
        <taxon>Pseudomonadota</taxon>
        <taxon>Gammaproteobacteria</taxon>
        <taxon>Oceanospirillales</taxon>
        <taxon>Zooshikellaceae</taxon>
        <taxon>Spartinivicinus</taxon>
    </lineage>
</organism>
<comment type="similarity">
    <text evidence="1">Belongs to the transposase 8 family.</text>
</comment>
<dbReference type="Pfam" id="PF01527">
    <property type="entry name" value="HTH_Tnp_1"/>
    <property type="match status" value="1"/>
</dbReference>
<dbReference type="Proteomes" id="UP000569732">
    <property type="component" value="Unassembled WGS sequence"/>
</dbReference>
<gene>
    <name evidence="3" type="ORF">H0A36_27445</name>
</gene>
<dbReference type="GO" id="GO:0003677">
    <property type="term" value="F:DNA binding"/>
    <property type="evidence" value="ECO:0007669"/>
    <property type="project" value="InterPro"/>
</dbReference>
<accession>A0A853II60</accession>
<proteinExistence type="inferred from homology"/>
<dbReference type="PANTHER" id="PTHR33215">
    <property type="entry name" value="PROTEIN DISTAL ANTENNA"/>
    <property type="match status" value="1"/>
</dbReference>
<dbReference type="GO" id="GO:0006313">
    <property type="term" value="P:DNA transposition"/>
    <property type="evidence" value="ECO:0007669"/>
    <property type="project" value="InterPro"/>
</dbReference>
<dbReference type="AlphaFoldDB" id="A0A853II60"/>
<evidence type="ECO:0000313" key="3">
    <source>
        <dbReference type="EMBL" id="NYZ69751.1"/>
    </source>
</evidence>
<sequence>MKKPNYSTEFKVDSANLVINQGYSAKDAAEAVGVSESAMRKWVNKLQQEKQGITPKGKALTAEQQHIQALEAKIKRLEREKDILKKATALLMSDSIKPSV</sequence>
<dbReference type="GO" id="GO:0004803">
    <property type="term" value="F:transposase activity"/>
    <property type="evidence" value="ECO:0007669"/>
    <property type="project" value="InterPro"/>
</dbReference>